<organism evidence="1 2">
    <name type="scientific">Diaporthe australafricana</name>
    <dbReference type="NCBI Taxonomy" id="127596"/>
    <lineage>
        <taxon>Eukaryota</taxon>
        <taxon>Fungi</taxon>
        <taxon>Dikarya</taxon>
        <taxon>Ascomycota</taxon>
        <taxon>Pezizomycotina</taxon>
        <taxon>Sordariomycetes</taxon>
        <taxon>Sordariomycetidae</taxon>
        <taxon>Diaporthales</taxon>
        <taxon>Diaporthaceae</taxon>
        <taxon>Diaporthe</taxon>
    </lineage>
</organism>
<name>A0ABR3W2V0_9PEZI</name>
<accession>A0ABR3W2V0</accession>
<protein>
    <submittedName>
        <fullName evidence="1">Uncharacterized protein</fullName>
    </submittedName>
</protein>
<evidence type="ECO:0000313" key="1">
    <source>
        <dbReference type="EMBL" id="KAL1851349.1"/>
    </source>
</evidence>
<comment type="caution">
    <text evidence="1">The sequence shown here is derived from an EMBL/GenBank/DDBJ whole genome shotgun (WGS) entry which is preliminary data.</text>
</comment>
<sequence>MQSHSPPVGPPPPATSFLSLPYELRHQIYRLILRSLPRVKPMRGSSPPIHIYCLQNLDPQPLFVHPQVKHEIEALLASHTRIQIPALLDHNDRSTLSAPTQQWLQQSSIEFNCIRVWSELRVPITLDVNVFAGADGLPAVHYRWRWRPCRWRLYSWGLAILGPALPVMIAYLSEGLRNHVAARSGADIGVGELDFLMESMGRFRSWFDVHHRLRSRDSRLSAESYEEKVADLPPYIGDEQRDDFRRRLEWWDGVEAEVRGLKND</sequence>
<proteinExistence type="predicted"/>
<dbReference type="EMBL" id="JAWRVE010000174">
    <property type="protein sequence ID" value="KAL1851349.1"/>
    <property type="molecule type" value="Genomic_DNA"/>
</dbReference>
<evidence type="ECO:0000313" key="2">
    <source>
        <dbReference type="Proteomes" id="UP001583177"/>
    </source>
</evidence>
<gene>
    <name evidence="1" type="ORF">Daus18300_012595</name>
</gene>
<keyword evidence="2" id="KW-1185">Reference proteome</keyword>
<reference evidence="1 2" key="1">
    <citation type="journal article" date="2024" name="IMA Fungus">
        <title>IMA Genome - F19 : A genome assembly and annotation guide to empower mycologists, including annotated draft genome sequences of Ceratocystis pirilliformis, Diaporthe australafricana, Fusarium ophioides, Paecilomyces lecythidis, and Sporothrix stenoceras.</title>
        <authorList>
            <person name="Aylward J."/>
            <person name="Wilson A.M."/>
            <person name="Visagie C.M."/>
            <person name="Spraker J."/>
            <person name="Barnes I."/>
            <person name="Buitendag C."/>
            <person name="Ceriani C."/>
            <person name="Del Mar Angel L."/>
            <person name="du Plessis D."/>
            <person name="Fuchs T."/>
            <person name="Gasser K."/>
            <person name="Kramer D."/>
            <person name="Li W."/>
            <person name="Munsamy K."/>
            <person name="Piso A."/>
            <person name="Price J.L."/>
            <person name="Sonnekus B."/>
            <person name="Thomas C."/>
            <person name="van der Nest A."/>
            <person name="van Dijk A."/>
            <person name="van Heerden A."/>
            <person name="van Vuuren N."/>
            <person name="Yilmaz N."/>
            <person name="Duong T.A."/>
            <person name="van der Merwe N.A."/>
            <person name="Wingfield M.J."/>
            <person name="Wingfield B.D."/>
        </authorList>
    </citation>
    <scope>NUCLEOTIDE SEQUENCE [LARGE SCALE GENOMIC DNA]</scope>
    <source>
        <strain evidence="1 2">CMW 18300</strain>
    </source>
</reference>
<dbReference type="Proteomes" id="UP001583177">
    <property type="component" value="Unassembled WGS sequence"/>
</dbReference>